<dbReference type="EMBL" id="CABWMH010000052">
    <property type="protein sequence ID" value="VXC59225.1"/>
    <property type="molecule type" value="Genomic_DNA"/>
</dbReference>
<accession>A0AAX3JC54</accession>
<comment type="caution">
    <text evidence="1">The sequence shown here is derived from an EMBL/GenBank/DDBJ whole genome shotgun (WGS) entry which is preliminary data.</text>
</comment>
<sequence length="45" mass="5158">MLIHKASQPSDAFYHAVLHDSQFSNARLQQGLIGNFLILPVIFYR</sequence>
<gene>
    <name evidence="1" type="ORF">PANT111_560035</name>
</gene>
<reference evidence="1 2" key="1">
    <citation type="submission" date="2019-10" db="EMBL/GenBank/DDBJ databases">
        <authorList>
            <person name="Karimi E."/>
        </authorList>
    </citation>
    <scope>NUCLEOTIDE SEQUENCE [LARGE SCALE GENOMIC DNA]</scope>
    <source>
        <strain evidence="1">Pantoea sp. 111</strain>
    </source>
</reference>
<evidence type="ECO:0000313" key="1">
    <source>
        <dbReference type="EMBL" id="VXC59225.1"/>
    </source>
</evidence>
<protein>
    <submittedName>
        <fullName evidence="1">Uncharacterized protein</fullName>
    </submittedName>
</protein>
<dbReference type="AlphaFoldDB" id="A0AAX3JC54"/>
<dbReference type="Proteomes" id="UP000433737">
    <property type="component" value="Unassembled WGS sequence"/>
</dbReference>
<organism evidence="1 2">
    <name type="scientific">Pantoea brenneri</name>
    <dbReference type="NCBI Taxonomy" id="472694"/>
    <lineage>
        <taxon>Bacteria</taxon>
        <taxon>Pseudomonadati</taxon>
        <taxon>Pseudomonadota</taxon>
        <taxon>Gammaproteobacteria</taxon>
        <taxon>Enterobacterales</taxon>
        <taxon>Erwiniaceae</taxon>
        <taxon>Pantoea</taxon>
    </lineage>
</organism>
<proteinExistence type="predicted"/>
<evidence type="ECO:0000313" key="2">
    <source>
        <dbReference type="Proteomes" id="UP000433737"/>
    </source>
</evidence>
<name>A0AAX3JC54_9GAMM</name>